<dbReference type="Proteomes" id="UP000272771">
    <property type="component" value="Chromosome"/>
</dbReference>
<sequence length="121" mass="14370">MKPLKRHPVLQERSREHHHSLALCVRILRTPSESHQDDIEAHIPDLLKHFESEEEQFDGIWHLLDPKLQQRFESDHRKLREMAASPEHGNSAWNTEFAQTLRDHVRFEERELFPAAQALLD</sequence>
<keyword evidence="2" id="KW-1185">Reference proteome</keyword>
<protein>
    <submittedName>
        <fullName evidence="1">Uncharacterized conserved protein</fullName>
    </submittedName>
</protein>
<gene>
    <name evidence="1" type="ORF">NCTC12742_01931</name>
</gene>
<dbReference type="EMBL" id="LR134533">
    <property type="protein sequence ID" value="VEJ52018.1"/>
    <property type="molecule type" value="Genomic_DNA"/>
</dbReference>
<proteinExistence type="predicted"/>
<evidence type="ECO:0000313" key="2">
    <source>
        <dbReference type="Proteomes" id="UP000272771"/>
    </source>
</evidence>
<name>A0A448VQE8_9NEIS</name>
<dbReference type="RefSeq" id="WP_036494237.1">
    <property type="nucleotide sequence ID" value="NZ_CAUJRG010000023.1"/>
</dbReference>
<dbReference type="KEGG" id="nwe:SAMEA3174300_0486"/>
<dbReference type="AlphaFoldDB" id="A0A448VQE8"/>
<evidence type="ECO:0000313" key="1">
    <source>
        <dbReference type="EMBL" id="VEJ52018.1"/>
    </source>
</evidence>
<accession>A0A448VQE8</accession>
<dbReference type="STRING" id="28091.SAMEA3174300_00486"/>
<organism evidence="1 2">
    <name type="scientific">Neisseria weaveri</name>
    <dbReference type="NCBI Taxonomy" id="28091"/>
    <lineage>
        <taxon>Bacteria</taxon>
        <taxon>Pseudomonadati</taxon>
        <taxon>Pseudomonadota</taxon>
        <taxon>Betaproteobacteria</taxon>
        <taxon>Neisseriales</taxon>
        <taxon>Neisseriaceae</taxon>
        <taxon>Neisseria</taxon>
    </lineage>
</organism>
<reference evidence="1 2" key="1">
    <citation type="submission" date="2018-12" db="EMBL/GenBank/DDBJ databases">
        <authorList>
            <consortium name="Pathogen Informatics"/>
        </authorList>
    </citation>
    <scope>NUCLEOTIDE SEQUENCE [LARGE SCALE GENOMIC DNA]</scope>
    <source>
        <strain evidence="1 2">NCTC12742</strain>
    </source>
</reference>